<dbReference type="EMBL" id="MK620839">
    <property type="protein sequence ID" value="QCQ84423.1"/>
    <property type="molecule type" value="Genomic_DNA"/>
</dbReference>
<protein>
    <recommendedName>
        <fullName evidence="12">Regulatory protein E2</fullName>
    </recommendedName>
</protein>
<evidence type="ECO:0000256" key="8">
    <source>
        <dbReference type="ARBA" id="ARBA00023015"/>
    </source>
</evidence>
<feature type="compositionally biased region" description="Low complexity" evidence="13">
    <location>
        <begin position="195"/>
        <end position="211"/>
    </location>
</feature>
<evidence type="ECO:0000259" key="15">
    <source>
        <dbReference type="Pfam" id="PF00511"/>
    </source>
</evidence>
<dbReference type="InterPro" id="IPR012677">
    <property type="entry name" value="Nucleotide-bd_a/b_plait_sf"/>
</dbReference>
<evidence type="ECO:0000256" key="12">
    <source>
        <dbReference type="HAMAP-Rule" id="MF_04001"/>
    </source>
</evidence>
<dbReference type="InterPro" id="IPR035975">
    <property type="entry name" value="E2/EBNA1_C_sf"/>
</dbReference>
<evidence type="ECO:0000313" key="16">
    <source>
        <dbReference type="EMBL" id="QCQ84423.1"/>
    </source>
</evidence>
<keyword evidence="9 12" id="KW-0238">DNA-binding</keyword>
<feature type="domain" description="Papillomavirus E2 C-terminal" evidence="15">
    <location>
        <begin position="359"/>
        <end position="437"/>
    </location>
</feature>
<dbReference type="Pfam" id="PF00508">
    <property type="entry name" value="PPV_E2_N"/>
    <property type="match status" value="1"/>
</dbReference>
<evidence type="ECO:0000256" key="11">
    <source>
        <dbReference type="ARBA" id="ARBA00023163"/>
    </source>
</evidence>
<dbReference type="GO" id="GO:0000166">
    <property type="term" value="F:nucleotide binding"/>
    <property type="evidence" value="ECO:0007669"/>
    <property type="project" value="UniProtKB-UniRule"/>
</dbReference>
<feature type="domain" description="Papillomavirus E2 N-terminal" evidence="14">
    <location>
        <begin position="1"/>
        <end position="198"/>
    </location>
</feature>
<dbReference type="InterPro" id="IPR033668">
    <property type="entry name" value="Reg_prot_E2"/>
</dbReference>
<feature type="compositionally biased region" description="Basic residues" evidence="13">
    <location>
        <begin position="262"/>
        <end position="273"/>
    </location>
</feature>
<accession>A0A4P8PNU0</accession>
<comment type="similarity">
    <text evidence="12">Belongs to the papillomaviridae E2 protein family.</text>
</comment>
<name>A0A4P8PNU0_HPV38</name>
<dbReference type="GO" id="GO:0006351">
    <property type="term" value="P:DNA-templated transcription"/>
    <property type="evidence" value="ECO:0007669"/>
    <property type="project" value="UniProtKB-UniRule"/>
</dbReference>
<organism evidence="16">
    <name type="scientific">Human papillomavirus 38</name>
    <dbReference type="NCBI Taxonomy" id="37959"/>
    <lineage>
        <taxon>Viruses</taxon>
        <taxon>Monodnaviria</taxon>
        <taxon>Shotokuvirae</taxon>
        <taxon>Cossaviricota</taxon>
        <taxon>Papovaviricetes</taxon>
        <taxon>Zurhausenvirales</taxon>
        <taxon>Papillomaviridae</taxon>
        <taxon>Firstpapillomavirinae</taxon>
        <taxon>Betapapillomavirus</taxon>
        <taxon>Betapapillomavirus 2</taxon>
    </lineage>
</organism>
<dbReference type="GO" id="GO:0003700">
    <property type="term" value="F:DNA-binding transcription factor activity"/>
    <property type="evidence" value="ECO:0007669"/>
    <property type="project" value="UniProtKB-UniRule"/>
</dbReference>
<dbReference type="GO" id="GO:0042025">
    <property type="term" value="C:host cell nucleus"/>
    <property type="evidence" value="ECO:0007669"/>
    <property type="project" value="UniProtKB-SubCell"/>
</dbReference>
<comment type="subcellular location">
    <subcellularLocation>
        <location evidence="1 12">Host nucleus</location>
    </subcellularLocation>
</comment>
<comment type="subunit">
    <text evidence="12">Binds DNA as homodimer. Interacts with protein E1; this interaction greatly increases E1 DNA-binding activity. Interacts with protein L1; this interaction enhances E2-dependent replication and transcription activation. Interacts with protein L2; this interaction inhibits E2 transcriptional activity but not DNA replication function E2. Interacts with protein E7; this interaction inhibits E7 oncogenic activity. Interacts with host TAF1; this interaction modulates E2-dependent transcriptional regulation. Interacts with host BRD4; this interaction mediates E2 transcriptional activation function. Additionally, the interaction with host BRD4 on mitotic chromosomes mediates tethering of the viral genome. Interacts with host TOPBP1; this interaction is required for optimal viral DNA replication.</text>
</comment>
<dbReference type="Gene3D" id="3.30.70.330">
    <property type="match status" value="1"/>
</dbReference>
<keyword evidence="5 12" id="KW-0597">Phosphoprotein</keyword>
<keyword evidence="4 12" id="KW-0244">Early protein</keyword>
<evidence type="ECO:0000256" key="7">
    <source>
        <dbReference type="ARBA" id="ARBA00022705"/>
    </source>
</evidence>
<dbReference type="SUPFAM" id="SSF51332">
    <property type="entry name" value="E2 regulatory, transactivation domain"/>
    <property type="match status" value="1"/>
</dbReference>
<evidence type="ECO:0000256" key="1">
    <source>
        <dbReference type="ARBA" id="ARBA00004147"/>
    </source>
</evidence>
<sequence>METLSARFTVLQEKLMDIYESGVEDLDTQIQHWQLLRQEQIIYHYARRHGVTRLGYQPVPSLASSEAKAKDAISMVLLLESLKKSKYADEQWTLAQTSLEAVRSPPADCFKKGPKNIEVVFDGDPENLMSYTVWTYIYYQTDEDIWEKVEGHVDYTGAYYYEGNLKVYYLKFENDAKRFGVTGLWEVHVNKDTVFTPVTSSTPPVGDSTDSASRAAVPEPSTSVSPERPPSQTARRYGRKASSPSTTSRRQRKGQRETTGTQRRRKSRSRSRSTNRGGRDTRRSSSRGSSVSPNRGRRRGGGDSRRRGPVTRSRSRSVSRTSYAGGGISPDKVGTAVRSVGRSSGGRLTRLLAEAADPPVILLRGDANTLKCYRYRFRKRHAGGFRFVSTTWSWIGDASNDRIGRSRMLLAFYSESQREKFIHTMKLPTGVEWSLGQFDDL</sequence>
<dbReference type="Pfam" id="PF00511">
    <property type="entry name" value="PPV_E2_C"/>
    <property type="match status" value="1"/>
</dbReference>
<keyword evidence="10 12" id="KW-0010">Activator</keyword>
<evidence type="ECO:0000256" key="10">
    <source>
        <dbReference type="ARBA" id="ARBA00023159"/>
    </source>
</evidence>
<keyword evidence="6 12" id="KW-1048">Host nucleus</keyword>
<dbReference type="SUPFAM" id="SSF54957">
    <property type="entry name" value="Viral DNA-binding domain"/>
    <property type="match status" value="1"/>
</dbReference>
<dbReference type="GO" id="GO:0039693">
    <property type="term" value="P:viral DNA genome replication"/>
    <property type="evidence" value="ECO:0007669"/>
    <property type="project" value="UniProtKB-UniRule"/>
</dbReference>
<evidence type="ECO:0000259" key="14">
    <source>
        <dbReference type="Pfam" id="PF00508"/>
    </source>
</evidence>
<evidence type="ECO:0000256" key="9">
    <source>
        <dbReference type="ARBA" id="ARBA00023125"/>
    </source>
</evidence>
<comment type="PTM">
    <text evidence="12">Phosphorylated.</text>
</comment>
<keyword evidence="8 12" id="KW-0805">Transcription regulation</keyword>
<dbReference type="GO" id="GO:0006275">
    <property type="term" value="P:regulation of DNA replication"/>
    <property type="evidence" value="ECO:0007669"/>
    <property type="project" value="UniProtKB-UniRule"/>
</dbReference>
<proteinExistence type="inferred from homology"/>
<evidence type="ECO:0000256" key="13">
    <source>
        <dbReference type="SAM" id="MobiDB-lite"/>
    </source>
</evidence>
<comment type="caution">
    <text evidence="12">Lacks conserved residue(s) required for the propagation of feature annotation.</text>
</comment>
<dbReference type="InterPro" id="IPR000427">
    <property type="entry name" value="Papillomavirus_E2_C"/>
</dbReference>
<comment type="similarity">
    <text evidence="2">Belongs to the papillomaviridae E8^E2C protein family.</text>
</comment>
<evidence type="ECO:0000256" key="3">
    <source>
        <dbReference type="ARBA" id="ARBA00022491"/>
    </source>
</evidence>
<evidence type="ECO:0000256" key="6">
    <source>
        <dbReference type="ARBA" id="ARBA00022562"/>
    </source>
</evidence>
<dbReference type="InterPro" id="IPR042503">
    <property type="entry name" value="Regulatory_protein_E2_N_1"/>
</dbReference>
<dbReference type="HAMAP" id="MF_04001">
    <property type="entry name" value="PPV_E2"/>
    <property type="match status" value="1"/>
</dbReference>
<reference evidence="16" key="1">
    <citation type="submission" date="2019-03" db="EMBL/GenBank/DDBJ databases">
        <title>Nasal virome of children in isolated Colombian villages.</title>
        <authorList>
            <person name="Altan E."/>
            <person name="Delwart E."/>
        </authorList>
    </citation>
    <scope>NUCLEOTIDE SEQUENCE</scope>
    <source>
        <strain evidence="16">HPV38/S34-CNI/CO/2018</strain>
    </source>
</reference>
<evidence type="ECO:0000256" key="5">
    <source>
        <dbReference type="ARBA" id="ARBA00022553"/>
    </source>
</evidence>
<dbReference type="GO" id="GO:0003677">
    <property type="term" value="F:DNA binding"/>
    <property type="evidence" value="ECO:0007669"/>
    <property type="project" value="UniProtKB-UniRule"/>
</dbReference>
<evidence type="ECO:0000256" key="4">
    <source>
        <dbReference type="ARBA" id="ARBA00022518"/>
    </source>
</evidence>
<dbReference type="InterPro" id="IPR001866">
    <property type="entry name" value="PPV_E2_N"/>
</dbReference>
<dbReference type="Gene3D" id="2.170.200.10">
    <property type="entry name" value="Papillomavirus E2 early protein domain"/>
    <property type="match status" value="1"/>
</dbReference>
<feature type="compositionally biased region" description="Polar residues" evidence="13">
    <location>
        <begin position="220"/>
        <end position="234"/>
    </location>
</feature>
<dbReference type="Gene3D" id="1.10.287.30">
    <property type="entry name" value="E2 (early) protein, N terminal domain, subdomain 1"/>
    <property type="match status" value="1"/>
</dbReference>
<keyword evidence="3 12" id="KW-0678">Repressor</keyword>
<keyword evidence="11 12" id="KW-0804">Transcription</keyword>
<dbReference type="InterPro" id="IPR042504">
    <property type="entry name" value="Regulatory_protein_E2_N_2"/>
</dbReference>
<evidence type="ECO:0000256" key="2">
    <source>
        <dbReference type="ARBA" id="ARBA00007794"/>
    </source>
</evidence>
<feature type="region of interest" description="DNA-binding domain" evidence="12">
    <location>
        <begin position="357"/>
        <end position="441"/>
    </location>
</feature>
<comment type="function">
    <text evidence="12">Plays a role in the initiation of viral DNA replication. A dimer of E2 interacts with a dimer of E1 in order to improve specificity of E1 DNA binding activity. Once the complex recognizes and binds DNA at specific sites, the E2 dimer is removed from DNA. E2 also regulates viral transcription through binding to the E2RE response element (5'-ACCNNNNNNGGT-3') present in multiple copies in the regulatory regions of the viral genome. Activates or represses transcription depending on E2RE's position with regards to proximal promoter elements including the TATA-box. Repression occurs by sterically hindering the assembly of the transcription initiation complex.</text>
</comment>
<organismHost>
    <name type="scientific">Homo sapiens</name>
    <name type="common">Human</name>
    <dbReference type="NCBI Taxonomy" id="9606"/>
</organismHost>
<dbReference type="InterPro" id="IPR036050">
    <property type="entry name" value="Regulatory_protein_E2_N"/>
</dbReference>
<dbReference type="GO" id="GO:0006260">
    <property type="term" value="P:DNA replication"/>
    <property type="evidence" value="ECO:0007669"/>
    <property type="project" value="UniProtKB-KW"/>
</dbReference>
<feature type="compositionally biased region" description="Basic residues" evidence="13">
    <location>
        <begin position="307"/>
        <end position="317"/>
    </location>
</feature>
<gene>
    <name evidence="12" type="primary">E2</name>
</gene>
<keyword evidence="7 12" id="KW-0235">DNA replication</keyword>
<feature type="region of interest" description="Disordered" evidence="13">
    <location>
        <begin position="195"/>
        <end position="340"/>
    </location>
</feature>